<protein>
    <recommendedName>
        <fullName evidence="3">ATPase AAA-type core domain-containing protein</fullName>
    </recommendedName>
</protein>
<dbReference type="Proteomes" id="UP000236311">
    <property type="component" value="Unassembled WGS sequence"/>
</dbReference>
<organism evidence="1 2">
    <name type="scientific">Acetatifactor muris</name>
    <dbReference type="NCBI Taxonomy" id="879566"/>
    <lineage>
        <taxon>Bacteria</taxon>
        <taxon>Bacillati</taxon>
        <taxon>Bacillota</taxon>
        <taxon>Clostridia</taxon>
        <taxon>Lachnospirales</taxon>
        <taxon>Lachnospiraceae</taxon>
        <taxon>Acetatifactor</taxon>
    </lineage>
</organism>
<evidence type="ECO:0008006" key="3">
    <source>
        <dbReference type="Google" id="ProtNLM"/>
    </source>
</evidence>
<sequence>MQMEKCSFLYVDEFDAFYHTDLAKAVVRKIIEIPNIQAVFTSHNTDLMSNDLLRPDCIFKLEDNRIRPFSELTDKALREAHNLQKMYKAGAFND</sequence>
<dbReference type="EMBL" id="OFSM01000003">
    <property type="protein sequence ID" value="SOY28036.1"/>
    <property type="molecule type" value="Genomic_DNA"/>
</dbReference>
<gene>
    <name evidence="1" type="ORF">AMURIS_00741</name>
</gene>
<keyword evidence="2" id="KW-1185">Reference proteome</keyword>
<reference evidence="1 2" key="1">
    <citation type="submission" date="2018-01" db="EMBL/GenBank/DDBJ databases">
        <authorList>
            <person name="Gaut B.S."/>
            <person name="Morton B.R."/>
            <person name="Clegg M.T."/>
            <person name="Duvall M.R."/>
        </authorList>
    </citation>
    <scope>NUCLEOTIDE SEQUENCE [LARGE SCALE GENOMIC DNA]</scope>
    <source>
        <strain evidence="1">GP69</strain>
    </source>
</reference>
<evidence type="ECO:0000313" key="2">
    <source>
        <dbReference type="Proteomes" id="UP000236311"/>
    </source>
</evidence>
<dbReference type="AlphaFoldDB" id="A0A2K4ZC52"/>
<name>A0A2K4ZC52_9FIRM</name>
<accession>A0A2K4ZC52</accession>
<proteinExistence type="predicted"/>
<evidence type="ECO:0000313" key="1">
    <source>
        <dbReference type="EMBL" id="SOY28036.1"/>
    </source>
</evidence>